<evidence type="ECO:0000313" key="1">
    <source>
        <dbReference type="EMBL" id="KAE8760161.1"/>
    </source>
</evidence>
<protein>
    <recommendedName>
        <fullName evidence="3">LigA protein</fullName>
    </recommendedName>
</protein>
<dbReference type="Proteomes" id="UP000463700">
    <property type="component" value="Unassembled WGS sequence"/>
</dbReference>
<evidence type="ECO:0008006" key="3">
    <source>
        <dbReference type="Google" id="ProtNLM"/>
    </source>
</evidence>
<evidence type="ECO:0000313" key="2">
    <source>
        <dbReference type="Proteomes" id="UP000463700"/>
    </source>
</evidence>
<dbReference type="RefSeq" id="WP_154559492.1">
    <property type="nucleotide sequence ID" value="NZ_JAMXWG010000016.1"/>
</dbReference>
<comment type="caution">
    <text evidence="1">The sequence shown here is derived from an EMBL/GenBank/DDBJ whole genome shotgun (WGS) entry which is preliminary data.</text>
</comment>
<proteinExistence type="predicted"/>
<dbReference type="AlphaFoldDB" id="A0A6N6WJN9"/>
<gene>
    <name evidence="1" type="ORF">FSO04_09755</name>
</gene>
<reference evidence="1 2" key="1">
    <citation type="journal article" date="2020" name="Int. J. Syst. Evol. Microbiol.">
        <title>Paraburkholderia madseniana sp. nov., a phenolic acid-degrading bacterium isolated from acidic forest soil.</title>
        <authorList>
            <person name="Wilhelm R.C."/>
            <person name="Murphy S.J.L."/>
            <person name="Feriancek N.M."/>
            <person name="Karasz D.C."/>
            <person name="DeRito C.M."/>
            <person name="Newman J.D."/>
            <person name="Buckley D.H."/>
        </authorList>
    </citation>
    <scope>NUCLEOTIDE SEQUENCE [LARGE SCALE GENOMIC DNA]</scope>
    <source>
        <strain evidence="1 2">RP11</strain>
    </source>
</reference>
<organism evidence="1 2">
    <name type="scientific">Paraburkholderia madseniana</name>
    <dbReference type="NCBI Taxonomy" id="2599607"/>
    <lineage>
        <taxon>Bacteria</taxon>
        <taxon>Pseudomonadati</taxon>
        <taxon>Pseudomonadota</taxon>
        <taxon>Betaproteobacteria</taxon>
        <taxon>Burkholderiales</taxon>
        <taxon>Burkholderiaceae</taxon>
        <taxon>Paraburkholderia</taxon>
    </lineage>
</organism>
<dbReference type="OrthoDB" id="9970259at2"/>
<accession>A0A6N6WJN9</accession>
<dbReference type="EMBL" id="VOSW01000014">
    <property type="protein sequence ID" value="KAE8760161.1"/>
    <property type="molecule type" value="Genomic_DNA"/>
</dbReference>
<sequence>MGTSSNPVSTGDVQNQANQLMDEQTKLTEINFQVQQSTATFQTSTAVTAQAGTAAAQAAQHIGSAGRA</sequence>
<name>A0A6N6WJN9_9BURK</name>